<evidence type="ECO:0000256" key="2">
    <source>
        <dbReference type="ARBA" id="ARBA00022448"/>
    </source>
</evidence>
<evidence type="ECO:0000256" key="7">
    <source>
        <dbReference type="ARBA" id="ARBA00022729"/>
    </source>
</evidence>
<dbReference type="EMBL" id="LT670849">
    <property type="protein sequence ID" value="SHN84469.1"/>
    <property type="molecule type" value="Genomic_DNA"/>
</dbReference>
<dbReference type="PANTHER" id="PTHR35008:SF8">
    <property type="entry name" value="ALCOHOL DEHYDROGENASE CYTOCHROME C SUBUNIT"/>
    <property type="match status" value="1"/>
</dbReference>
<comment type="cofactor">
    <cofactor evidence="12">
        <name>heme c</name>
        <dbReference type="ChEBI" id="CHEBI:61717"/>
    </cofactor>
    <text evidence="12">Binds 3 heme c groups covalently per subunit.</text>
</comment>
<evidence type="ECO:0000313" key="17">
    <source>
        <dbReference type="Proteomes" id="UP000184096"/>
    </source>
</evidence>
<dbReference type="InterPro" id="IPR014353">
    <property type="entry name" value="Membr-bd_ADH_cyt_c"/>
</dbReference>
<dbReference type="InterPro" id="IPR008168">
    <property type="entry name" value="Cyt_C_IC"/>
</dbReference>
<organism evidence="16 17">
    <name type="scientific">Bradyrhizobium erythrophlei</name>
    <dbReference type="NCBI Taxonomy" id="1437360"/>
    <lineage>
        <taxon>Bacteria</taxon>
        <taxon>Pseudomonadati</taxon>
        <taxon>Pseudomonadota</taxon>
        <taxon>Alphaproteobacteria</taxon>
        <taxon>Hyphomicrobiales</taxon>
        <taxon>Nitrobacteraceae</taxon>
        <taxon>Bradyrhizobium</taxon>
    </lineage>
</organism>
<feature type="binding site" description="axial binding residue" evidence="13">
    <location>
        <position position="45"/>
    </location>
    <ligand>
        <name>heme c</name>
        <dbReference type="ChEBI" id="CHEBI:61717"/>
        <label>1</label>
    </ligand>
    <ligandPart>
        <name>Fe</name>
        <dbReference type="ChEBI" id="CHEBI:18248"/>
    </ligandPart>
</feature>
<keyword evidence="2" id="KW-0813">Transport</keyword>
<protein>
    <submittedName>
        <fullName evidence="16">Cytochrome c, mono-and diheme variants</fullName>
    </submittedName>
</protein>
<evidence type="ECO:0000256" key="11">
    <source>
        <dbReference type="ARBA" id="ARBA00023136"/>
    </source>
</evidence>
<dbReference type="Pfam" id="PF00034">
    <property type="entry name" value="Cytochrom_C"/>
    <property type="match status" value="3"/>
</dbReference>
<sequence>MRRPLTAAILFVSLTGTVAAQDFQSFDLIERGRYLAILGDCAGCHTAANGAPFAGGVALLTPFGTLVAPNITSDPDTGIGNMTNDEFLAALREGRGRNGKRLYPAMPYPAYTKMADDDVRALRAYFATIAPVKNRVESNQLPFPLNIRLAMVFWNGLNFTPGRYQPNPQKSAAWNRGAYIVEGPAHCGTCHTPKTLLGGDKNSAALTGATLQGWFAPDITNDQRKGIGGWSQDDLVQYLKTGANKWTLASGPMAEAVSHSTSRMNDEDILAIATYLKDNGQLGASARPEPVAAGNGAMRAGAAIYKDSCAACHKDSGEGEINLFPRLAGSALVQSDDPTTLARVVLHGTRAVSTSGAPTAPAMPAFDWRLEDVQVAAVLTYIRNTWGNAAGSVPASAVAGQRASLAKSP</sequence>
<dbReference type="Proteomes" id="UP000184096">
    <property type="component" value="Chromosome I"/>
</dbReference>
<proteinExistence type="predicted"/>
<keyword evidence="9" id="KW-0249">Electron transport</keyword>
<feature type="binding site" description="covalent" evidence="12">
    <location>
        <position position="309"/>
    </location>
    <ligand>
        <name>heme c</name>
        <dbReference type="ChEBI" id="CHEBI:61717"/>
        <label>3</label>
    </ligand>
</feature>
<feature type="domain" description="Cytochrome c" evidence="15">
    <location>
        <begin position="27"/>
        <end position="130"/>
    </location>
</feature>
<dbReference type="GO" id="GO:0009055">
    <property type="term" value="F:electron transfer activity"/>
    <property type="evidence" value="ECO:0007669"/>
    <property type="project" value="InterPro"/>
</dbReference>
<name>A0A1M7UNB1_9BRAD</name>
<evidence type="ECO:0000256" key="1">
    <source>
        <dbReference type="ARBA" id="ARBA00004236"/>
    </source>
</evidence>
<dbReference type="PANTHER" id="PTHR35008">
    <property type="entry name" value="BLL4482 PROTEIN-RELATED"/>
    <property type="match status" value="1"/>
</dbReference>
<feature type="binding site" description="covalent" evidence="12">
    <location>
        <position position="190"/>
    </location>
    <ligand>
        <name>heme c</name>
        <dbReference type="ChEBI" id="CHEBI:61717"/>
        <label>2</label>
    </ligand>
</feature>
<dbReference type="GO" id="GO:0005886">
    <property type="term" value="C:plasma membrane"/>
    <property type="evidence" value="ECO:0007669"/>
    <property type="project" value="UniProtKB-SubCell"/>
</dbReference>
<feature type="signal peptide" evidence="14">
    <location>
        <begin position="1"/>
        <end position="20"/>
    </location>
</feature>
<dbReference type="GO" id="GO:0020037">
    <property type="term" value="F:heme binding"/>
    <property type="evidence" value="ECO:0007669"/>
    <property type="project" value="InterPro"/>
</dbReference>
<dbReference type="InterPro" id="IPR036909">
    <property type="entry name" value="Cyt_c-like_dom_sf"/>
</dbReference>
<feature type="binding site" description="axial binding residue" evidence="13">
    <location>
        <position position="313"/>
    </location>
    <ligand>
        <name>heme c</name>
        <dbReference type="ChEBI" id="CHEBI:61717"/>
        <label>3</label>
    </ligand>
    <ligandPart>
        <name>Fe</name>
        <dbReference type="ChEBI" id="CHEBI:18248"/>
    </ligandPart>
</feature>
<evidence type="ECO:0000256" key="3">
    <source>
        <dbReference type="ARBA" id="ARBA00022475"/>
    </source>
</evidence>
<feature type="binding site" description="axial binding residue" evidence="13">
    <location>
        <position position="191"/>
    </location>
    <ligand>
        <name>heme c</name>
        <dbReference type="ChEBI" id="CHEBI:61717"/>
        <label>2</label>
    </ligand>
    <ligandPart>
        <name>Fe</name>
        <dbReference type="ChEBI" id="CHEBI:18248"/>
    </ligandPart>
</feature>
<dbReference type="PIRSF" id="PIRSF000018">
    <property type="entry name" value="Mb_ADH_cyt_c"/>
    <property type="match status" value="1"/>
</dbReference>
<keyword evidence="3" id="KW-1003">Cell membrane</keyword>
<evidence type="ECO:0000256" key="9">
    <source>
        <dbReference type="ARBA" id="ARBA00022982"/>
    </source>
</evidence>
<dbReference type="OrthoDB" id="9811281at2"/>
<evidence type="ECO:0000313" key="16">
    <source>
        <dbReference type="EMBL" id="SHN84469.1"/>
    </source>
</evidence>
<dbReference type="Gene3D" id="1.10.760.10">
    <property type="entry name" value="Cytochrome c-like domain"/>
    <property type="match status" value="3"/>
</dbReference>
<feature type="binding site" description="covalent" evidence="12">
    <location>
        <position position="312"/>
    </location>
    <ligand>
        <name>heme c</name>
        <dbReference type="ChEBI" id="CHEBI:61717"/>
        <label>3</label>
    </ligand>
</feature>
<evidence type="ECO:0000256" key="5">
    <source>
        <dbReference type="ARBA" id="ARBA00022660"/>
    </source>
</evidence>
<gene>
    <name evidence="16" type="ORF">SAMN05444170_5905</name>
</gene>
<keyword evidence="17" id="KW-1185">Reference proteome</keyword>
<dbReference type="GO" id="GO:0005506">
    <property type="term" value="F:iron ion binding"/>
    <property type="evidence" value="ECO:0007669"/>
    <property type="project" value="InterPro"/>
</dbReference>
<feature type="domain" description="Cytochrome c" evidence="15">
    <location>
        <begin position="296"/>
        <end position="386"/>
    </location>
</feature>
<dbReference type="AlphaFoldDB" id="A0A1M7UNB1"/>
<feature type="domain" description="Cytochrome c" evidence="15">
    <location>
        <begin position="172"/>
        <end position="280"/>
    </location>
</feature>
<feature type="binding site" description="covalent" evidence="12">
    <location>
        <position position="44"/>
    </location>
    <ligand>
        <name>heme c</name>
        <dbReference type="ChEBI" id="CHEBI:61717"/>
        <label>1</label>
    </ligand>
</feature>
<accession>A0A1M7UNB1</accession>
<feature type="binding site" description="covalent" evidence="12">
    <location>
        <position position="187"/>
    </location>
    <ligand>
        <name>heme c</name>
        <dbReference type="ChEBI" id="CHEBI:61717"/>
        <label>2</label>
    </ligand>
</feature>
<dbReference type="InterPro" id="IPR009056">
    <property type="entry name" value="Cyt_c-like_dom"/>
</dbReference>
<evidence type="ECO:0000256" key="12">
    <source>
        <dbReference type="PIRSR" id="PIRSR000018-50"/>
    </source>
</evidence>
<evidence type="ECO:0000256" key="10">
    <source>
        <dbReference type="ARBA" id="ARBA00023004"/>
    </source>
</evidence>
<keyword evidence="6 13" id="KW-0479">Metal-binding</keyword>
<keyword evidence="5" id="KW-0679">Respiratory chain</keyword>
<dbReference type="SUPFAM" id="SSF46626">
    <property type="entry name" value="Cytochrome c"/>
    <property type="match status" value="3"/>
</dbReference>
<evidence type="ECO:0000256" key="6">
    <source>
        <dbReference type="ARBA" id="ARBA00022723"/>
    </source>
</evidence>
<evidence type="ECO:0000259" key="15">
    <source>
        <dbReference type="PROSITE" id="PS51007"/>
    </source>
</evidence>
<comment type="subcellular location">
    <subcellularLocation>
        <location evidence="1">Cell membrane</location>
    </subcellularLocation>
</comment>
<keyword evidence="8" id="KW-0677">Repeat</keyword>
<keyword evidence="10 13" id="KW-0408">Iron</keyword>
<feature type="binding site" description="covalent" evidence="12">
    <location>
        <position position="41"/>
    </location>
    <ligand>
        <name>heme c</name>
        <dbReference type="ChEBI" id="CHEBI:61717"/>
        <label>1</label>
    </ligand>
</feature>
<dbReference type="InterPro" id="IPR051459">
    <property type="entry name" value="Cytochrome_c-type_DH"/>
</dbReference>
<dbReference type="PRINTS" id="PR00605">
    <property type="entry name" value="CYTCHROMECIC"/>
</dbReference>
<evidence type="ECO:0000256" key="8">
    <source>
        <dbReference type="ARBA" id="ARBA00022737"/>
    </source>
</evidence>
<reference evidence="17" key="1">
    <citation type="submission" date="2016-11" db="EMBL/GenBank/DDBJ databases">
        <authorList>
            <person name="Varghese N."/>
            <person name="Submissions S."/>
        </authorList>
    </citation>
    <scope>NUCLEOTIDE SEQUENCE [LARGE SCALE GENOMIC DNA]</scope>
    <source>
        <strain evidence="17">GAS401</strain>
    </source>
</reference>
<dbReference type="RefSeq" id="WP_072823307.1">
    <property type="nucleotide sequence ID" value="NZ_LT670849.1"/>
</dbReference>
<evidence type="ECO:0000256" key="14">
    <source>
        <dbReference type="SAM" id="SignalP"/>
    </source>
</evidence>
<keyword evidence="4 12" id="KW-0349">Heme</keyword>
<keyword evidence="7 14" id="KW-0732">Signal</keyword>
<keyword evidence="11" id="KW-0472">Membrane</keyword>
<feature type="chain" id="PRO_5012907167" evidence="14">
    <location>
        <begin position="21"/>
        <end position="409"/>
    </location>
</feature>
<evidence type="ECO:0000256" key="4">
    <source>
        <dbReference type="ARBA" id="ARBA00022617"/>
    </source>
</evidence>
<dbReference type="GO" id="GO:0016614">
    <property type="term" value="F:oxidoreductase activity, acting on CH-OH group of donors"/>
    <property type="evidence" value="ECO:0007669"/>
    <property type="project" value="InterPro"/>
</dbReference>
<dbReference type="PROSITE" id="PS51007">
    <property type="entry name" value="CYTC"/>
    <property type="match status" value="3"/>
</dbReference>
<evidence type="ECO:0000256" key="13">
    <source>
        <dbReference type="PIRSR" id="PIRSR000018-51"/>
    </source>
</evidence>